<dbReference type="EMBL" id="GBRH01213155">
    <property type="protein sequence ID" value="JAD84740.1"/>
    <property type="molecule type" value="Transcribed_RNA"/>
</dbReference>
<evidence type="ECO:0000313" key="1">
    <source>
        <dbReference type="EMBL" id="JAD84740.1"/>
    </source>
</evidence>
<name>A0A0A9DGI9_ARUDO</name>
<protein>
    <submittedName>
        <fullName evidence="1">Uncharacterized protein</fullName>
    </submittedName>
</protein>
<dbReference type="AlphaFoldDB" id="A0A0A9DGI9"/>
<accession>A0A0A9DGI9</accession>
<reference evidence="1" key="1">
    <citation type="submission" date="2014-09" db="EMBL/GenBank/DDBJ databases">
        <authorList>
            <person name="Magalhaes I.L.F."/>
            <person name="Oliveira U."/>
            <person name="Santos F.R."/>
            <person name="Vidigal T.H.D.A."/>
            <person name="Brescovit A.D."/>
            <person name="Santos A.J."/>
        </authorList>
    </citation>
    <scope>NUCLEOTIDE SEQUENCE</scope>
    <source>
        <tissue evidence="1">Shoot tissue taken approximately 20 cm above the soil surface</tissue>
    </source>
</reference>
<proteinExistence type="predicted"/>
<organism evidence="1">
    <name type="scientific">Arundo donax</name>
    <name type="common">Giant reed</name>
    <name type="synonym">Donax arundinaceus</name>
    <dbReference type="NCBI Taxonomy" id="35708"/>
    <lineage>
        <taxon>Eukaryota</taxon>
        <taxon>Viridiplantae</taxon>
        <taxon>Streptophyta</taxon>
        <taxon>Embryophyta</taxon>
        <taxon>Tracheophyta</taxon>
        <taxon>Spermatophyta</taxon>
        <taxon>Magnoliopsida</taxon>
        <taxon>Liliopsida</taxon>
        <taxon>Poales</taxon>
        <taxon>Poaceae</taxon>
        <taxon>PACMAD clade</taxon>
        <taxon>Arundinoideae</taxon>
        <taxon>Arundineae</taxon>
        <taxon>Arundo</taxon>
    </lineage>
</organism>
<reference evidence="1" key="2">
    <citation type="journal article" date="2015" name="Data Brief">
        <title>Shoot transcriptome of the giant reed, Arundo donax.</title>
        <authorList>
            <person name="Barrero R.A."/>
            <person name="Guerrero F.D."/>
            <person name="Moolhuijzen P."/>
            <person name="Goolsby J.A."/>
            <person name="Tidwell J."/>
            <person name="Bellgard S.E."/>
            <person name="Bellgard M.I."/>
        </authorList>
    </citation>
    <scope>NUCLEOTIDE SEQUENCE</scope>
    <source>
        <tissue evidence="1">Shoot tissue taken approximately 20 cm above the soil surface</tissue>
    </source>
</reference>
<sequence length="92" mass="10529">MMFSESKNNRSTKDFGLQELMRLAGKTHQARTTTIQDFVEVWNFYLPEGKYERTGQVRQTTKVCVTNSCTVHVNGTAHCRSIAPRLVGCRFN</sequence>